<feature type="compositionally biased region" description="Basic and acidic residues" evidence="2">
    <location>
        <begin position="467"/>
        <end position="481"/>
    </location>
</feature>
<dbReference type="Gramene" id="PRQ59629">
    <property type="protein sequence ID" value="PRQ59629"/>
    <property type="gene ID" value="RchiOBHm_Chr1g0372301"/>
</dbReference>
<dbReference type="OrthoDB" id="1930341at2759"/>
<feature type="region of interest" description="Disordered" evidence="2">
    <location>
        <begin position="191"/>
        <end position="218"/>
    </location>
</feature>
<keyword evidence="4" id="KW-1185">Reference proteome</keyword>
<feature type="region of interest" description="Disordered" evidence="2">
    <location>
        <begin position="345"/>
        <end position="369"/>
    </location>
</feature>
<feature type="region of interest" description="Disordered" evidence="2">
    <location>
        <begin position="122"/>
        <end position="155"/>
    </location>
</feature>
<dbReference type="EMBL" id="PDCK01000039">
    <property type="protein sequence ID" value="PRQ59629.1"/>
    <property type="molecule type" value="Genomic_DNA"/>
</dbReference>
<evidence type="ECO:0000256" key="2">
    <source>
        <dbReference type="SAM" id="MobiDB-lite"/>
    </source>
</evidence>
<evidence type="ECO:0000256" key="1">
    <source>
        <dbReference type="SAM" id="Coils"/>
    </source>
</evidence>
<feature type="region of interest" description="Disordered" evidence="2">
    <location>
        <begin position="1"/>
        <end position="40"/>
    </location>
</feature>
<dbReference type="PANTHER" id="PTHR33924">
    <property type="entry name" value="CATION-TRANSPORTING ATPASE"/>
    <property type="match status" value="1"/>
</dbReference>
<name>A0A2P6SLT2_ROSCH</name>
<evidence type="ECO:0000313" key="3">
    <source>
        <dbReference type="EMBL" id="PRQ59629.1"/>
    </source>
</evidence>
<keyword evidence="1" id="KW-0175">Coiled coil</keyword>
<dbReference type="Proteomes" id="UP000238479">
    <property type="component" value="Chromosome 1"/>
</dbReference>
<feature type="coiled-coil region" evidence="1">
    <location>
        <begin position="727"/>
        <end position="754"/>
    </location>
</feature>
<feature type="compositionally biased region" description="Basic and acidic residues" evidence="2">
    <location>
        <begin position="15"/>
        <end position="26"/>
    </location>
</feature>
<dbReference type="AlphaFoldDB" id="A0A2P6SLT2"/>
<dbReference type="PANTHER" id="PTHR33924:SF5">
    <property type="entry name" value="CATION-TRANSPORTING ATPASE"/>
    <property type="match status" value="1"/>
</dbReference>
<proteinExistence type="predicted"/>
<organism evidence="3 4">
    <name type="scientific">Rosa chinensis</name>
    <name type="common">China rose</name>
    <dbReference type="NCBI Taxonomy" id="74649"/>
    <lineage>
        <taxon>Eukaryota</taxon>
        <taxon>Viridiplantae</taxon>
        <taxon>Streptophyta</taxon>
        <taxon>Embryophyta</taxon>
        <taxon>Tracheophyta</taxon>
        <taxon>Spermatophyta</taxon>
        <taxon>Magnoliopsida</taxon>
        <taxon>eudicotyledons</taxon>
        <taxon>Gunneridae</taxon>
        <taxon>Pentapetalae</taxon>
        <taxon>rosids</taxon>
        <taxon>fabids</taxon>
        <taxon>Rosales</taxon>
        <taxon>Rosaceae</taxon>
        <taxon>Rosoideae</taxon>
        <taxon>Rosoideae incertae sedis</taxon>
        <taxon>Rosa</taxon>
    </lineage>
</organism>
<comment type="caution">
    <text evidence="3">The sequence shown here is derived from an EMBL/GenBank/DDBJ whole genome shotgun (WGS) entry which is preliminary data.</text>
</comment>
<sequence length="815" mass="89367">MANRVDSGKGSVPRSDSKVLGEKRVSVELGGEDELGPRKRIKMRDLESVCRAEGISKKQSSGQFQLNDEEMSEITEVPVTSDLDASRAGKAVRSTFPIAVNPIPKSLDLNNDACIAKNRVQNGSQECSKSSEKTTLRRDQVTEMHKNSDLDSSRVGKSVRNTIPAAVNPIPKPLNLKTDVCIADSTIQNGSQQCSKEKTTSPRDQVTEVPKTSDLDASRVGLSARSTIPVVANPIPKPLDLNTDACIGSSMVQNGSQQCSQSSEKTTLPRDQVTEVPKTSDLYASQAGTSMRSTIPVVVSPIPRPLDLNTDSCIASNTVQNTSQQCSQNLEKSTVLRDHDKECHTNHGNAKGNALDLNGKGVSSSENQDPFYPYKNLNYLKSRDVSECGSSTGPLEEKDPMTVWKEMKQNGFLSSTHGGISKPKQPVAIPTPKQQSGGMPISKQHGSIPMSKQHGGIPMPKPRPKKNKSEEQKKKLERAKKEQVDRFAKIAAPSGLLNELNPGIINHVRNRKQVHSIIEALVRSERLEVSRVENKQTIHQQSGTVENRQDLENMRESWRPNTFFEDMQAQGYTILMNKPSLVQVDNSIEGDPTAKESFGGISFASHSALVSEEETLALKLSSSNIAPEEDTPLSSKEETTSYLSFKAATVASQWLELIQQDIQGRLSALQRSRKRVRNVISTDLPLLLKKEFSSDKENDSSITKSSVDGLSSRACAEMHRARWGPRFDQMDKALSEEEDQLESWLNQVREMQVHCNKGLQLINCSSGIQALGTSETDTRSHMMDSSQREVAVRAAAASIYATCNFILSANASPCC</sequence>
<feature type="compositionally biased region" description="Basic and acidic residues" evidence="2">
    <location>
        <begin position="129"/>
        <end position="154"/>
    </location>
</feature>
<gene>
    <name evidence="3" type="ORF">RchiOBHm_Chr1g0372301</name>
</gene>
<reference evidence="3 4" key="1">
    <citation type="journal article" date="2018" name="Nat. Genet.">
        <title>The Rosa genome provides new insights in the design of modern roses.</title>
        <authorList>
            <person name="Bendahmane M."/>
        </authorList>
    </citation>
    <scope>NUCLEOTIDE SEQUENCE [LARGE SCALE GENOMIC DNA]</scope>
    <source>
        <strain evidence="4">cv. Old Blush</strain>
    </source>
</reference>
<protein>
    <submittedName>
        <fullName evidence="3">Uncharacterized protein</fullName>
    </submittedName>
</protein>
<evidence type="ECO:0000313" key="4">
    <source>
        <dbReference type="Proteomes" id="UP000238479"/>
    </source>
</evidence>
<dbReference type="STRING" id="74649.A0A2P6SLT2"/>
<accession>A0A2P6SLT2</accession>
<feature type="region of interest" description="Disordered" evidence="2">
    <location>
        <begin position="416"/>
        <end position="481"/>
    </location>
</feature>